<keyword evidence="2" id="KW-1185">Reference proteome</keyword>
<accession>A0ACA9SVS3</accession>
<protein>
    <submittedName>
        <fullName evidence="1">24746_t:CDS:1</fullName>
    </submittedName>
</protein>
<name>A0ACA9SVS3_9GLOM</name>
<gene>
    <name evidence="1" type="ORF">RPERSI_LOCUS35718</name>
</gene>
<dbReference type="EMBL" id="CAJVQC010166870">
    <property type="protein sequence ID" value="CAG8849681.1"/>
    <property type="molecule type" value="Genomic_DNA"/>
</dbReference>
<reference evidence="1" key="1">
    <citation type="submission" date="2021-06" db="EMBL/GenBank/DDBJ databases">
        <authorList>
            <person name="Kallberg Y."/>
            <person name="Tangrot J."/>
            <person name="Rosling A."/>
        </authorList>
    </citation>
    <scope>NUCLEOTIDE SEQUENCE</scope>
    <source>
        <strain evidence="1">MA461A</strain>
    </source>
</reference>
<evidence type="ECO:0000313" key="1">
    <source>
        <dbReference type="EMBL" id="CAG8849681.1"/>
    </source>
</evidence>
<dbReference type="Proteomes" id="UP000789920">
    <property type="component" value="Unassembled WGS sequence"/>
</dbReference>
<comment type="caution">
    <text evidence="1">The sequence shown here is derived from an EMBL/GenBank/DDBJ whole genome shotgun (WGS) entry which is preliminary data.</text>
</comment>
<proteinExistence type="predicted"/>
<evidence type="ECO:0000313" key="2">
    <source>
        <dbReference type="Proteomes" id="UP000789920"/>
    </source>
</evidence>
<organism evidence="1 2">
    <name type="scientific">Racocetra persica</name>
    <dbReference type="NCBI Taxonomy" id="160502"/>
    <lineage>
        <taxon>Eukaryota</taxon>
        <taxon>Fungi</taxon>
        <taxon>Fungi incertae sedis</taxon>
        <taxon>Mucoromycota</taxon>
        <taxon>Glomeromycotina</taxon>
        <taxon>Glomeromycetes</taxon>
        <taxon>Diversisporales</taxon>
        <taxon>Gigasporaceae</taxon>
        <taxon>Racocetra</taxon>
    </lineage>
</organism>
<sequence>VDVCEMVQSILHAMPGKGQATTRGNNCNQFALTLCCLGKKGRRLSKKWIEHIEKQKELNE</sequence>
<feature type="non-terminal residue" evidence="1">
    <location>
        <position position="1"/>
    </location>
</feature>